<protein>
    <recommendedName>
        <fullName evidence="6">Hermansky-Pudlak syndrome 5 protein homolog</fullName>
    </recommendedName>
</protein>
<evidence type="ECO:0000256" key="4">
    <source>
        <dbReference type="ARBA" id="ARBA00023305"/>
    </source>
</evidence>
<dbReference type="GO" id="GO:0005737">
    <property type="term" value="C:cytoplasm"/>
    <property type="evidence" value="ECO:0007669"/>
    <property type="project" value="TreeGrafter"/>
</dbReference>
<dbReference type="PIRSF" id="PIRSF037475">
    <property type="entry name" value="BLOC-2_complex_Hps5"/>
    <property type="match status" value="1"/>
</dbReference>
<dbReference type="Pfam" id="PF23756">
    <property type="entry name" value="Beta-prop_HPS5"/>
    <property type="match status" value="1"/>
</dbReference>
<keyword evidence="3 6" id="KW-0716">Sensory transduction</keyword>
<dbReference type="GO" id="GO:0007601">
    <property type="term" value="P:visual perception"/>
    <property type="evidence" value="ECO:0007669"/>
    <property type="project" value="UniProtKB-KW"/>
</dbReference>
<name>A0A034W1R3_BACDO</name>
<dbReference type="EMBL" id="GAKP01010318">
    <property type="protein sequence ID" value="JAC48634.1"/>
    <property type="molecule type" value="Transcribed_RNA"/>
</dbReference>
<dbReference type="InterPro" id="IPR015943">
    <property type="entry name" value="WD40/YVTN_repeat-like_dom_sf"/>
</dbReference>
<dbReference type="AlphaFoldDB" id="A0A034W1R3"/>
<comment type="similarity">
    <text evidence="1 6">Belongs to the HPS5 family.</text>
</comment>
<feature type="domain" description="HPS5 TPR" evidence="8">
    <location>
        <begin position="598"/>
        <end position="779"/>
    </location>
</feature>
<evidence type="ECO:0000313" key="10">
    <source>
        <dbReference type="Proteomes" id="UP001652620"/>
    </source>
</evidence>
<dbReference type="SUPFAM" id="SSF69322">
    <property type="entry name" value="Tricorn protease domain 2"/>
    <property type="match status" value="1"/>
</dbReference>
<reference evidence="9" key="1">
    <citation type="journal article" date="2014" name="BMC Genomics">
        <title>Characterizing the developmental transcriptome of the oriental fruit fly, Bactrocera dorsalis (Diptera: Tephritidae) through comparative genomic analysis with Drosophila melanogaster utilizing modENCODE datasets.</title>
        <authorList>
            <person name="Geib S.M."/>
            <person name="Calla B."/>
            <person name="Hall B."/>
            <person name="Hou S."/>
            <person name="Manoukis N.C."/>
        </authorList>
    </citation>
    <scope>NUCLEOTIDE SEQUENCE</scope>
    <source>
        <strain evidence="9">Punador</strain>
    </source>
</reference>
<dbReference type="GO" id="GO:0048066">
    <property type="term" value="P:developmental pigmentation"/>
    <property type="evidence" value="ECO:0007669"/>
    <property type="project" value="TreeGrafter"/>
</dbReference>
<reference evidence="11" key="2">
    <citation type="submission" date="2022-04" db="UniProtKB">
        <authorList>
            <consortium name="RefSeq"/>
        </authorList>
    </citation>
    <scope>IDENTIFICATION</scope>
    <source>
        <strain evidence="11">Punador</strain>
    </source>
</reference>
<feature type="domain" description="HPS5-like beta-propeller" evidence="7">
    <location>
        <begin position="15"/>
        <end position="342"/>
    </location>
</feature>
<gene>
    <name evidence="9" type="primary">HPS5</name>
    <name evidence="11" type="synonym">LOC105230436</name>
</gene>
<dbReference type="RefSeq" id="XP_011209500.1">
    <property type="nucleotide sequence ID" value="XM_011211198.3"/>
</dbReference>
<keyword evidence="2 6" id="KW-0608">Pigment</keyword>
<dbReference type="Pfam" id="PF23757">
    <property type="entry name" value="TPR_HPS5_insect"/>
    <property type="match status" value="1"/>
</dbReference>
<keyword evidence="4 6" id="KW-0844">Vision</keyword>
<evidence type="ECO:0000313" key="9">
    <source>
        <dbReference type="EMBL" id="JAC48634.1"/>
    </source>
</evidence>
<evidence type="ECO:0000256" key="6">
    <source>
        <dbReference type="PIRNR" id="PIRNR037475"/>
    </source>
</evidence>
<dbReference type="KEGG" id="bdr:105230436"/>
<evidence type="ECO:0000259" key="7">
    <source>
        <dbReference type="Pfam" id="PF23756"/>
    </source>
</evidence>
<comment type="function">
    <text evidence="5 6">Has a role in the biogenesis of eye pigment granules. Eye pigment granules are specialized forms of late endosomes or lysosomes. Biogenesis of pigment granules in the eye requires molecular components required for protein delivery to lysosomes.</text>
</comment>
<dbReference type="GeneID" id="105230436"/>
<dbReference type="PANTHER" id="PTHR23287:SF18">
    <property type="entry name" value="BLOC-2 COMPLEX MEMBER HPS5"/>
    <property type="match status" value="1"/>
</dbReference>
<dbReference type="RefSeq" id="XP_011209500.2">
    <property type="nucleotide sequence ID" value="XM_011211198.4"/>
</dbReference>
<sequence>MTELYCLTNFIDFSQTLHEPLKHSNRIKYTCFDISTNYVIFGATSGSLYLFNRCSGKFLQLIPNKHGPVTHLAISANEKYVAFSTQRSMICVYAVNISTHTTPQVIFTNLSSDQTLQVTCIHWTQDEKQFYYGDTRGQVNLVLLSSFIGKTLLNMGVHPILFLESPIVQIDDFESLLLVSNCNKCILCNTEYEEYKQIGNRPRDGAFGACFAISTNETTQPSRIYCSRPGSRIWEVDFEGEVLQTHQFKTALAIPPVKIHKFNGTEEETISKYEENDEMLEYQSQNLQFARIQMLNKDFLLTFTEFGLYVFDMRTSTVVLWCNQFERIVDCRVIGKEIVIFTQTGSLYSVQLSPLKAHACALVRQEKLLECACLMRKHVKYFADKAREDYDLNILNQIKRFLINRQEFELLNDLSVIFDAIMQCEAVGDNNSTGSSSATTERSASVGASGIQFVANNNHTPPAKEVYVLENAFCENIRSTKGSEKHFKDALLTVTGKFGKNIIKYKFNIFAEEQKKLVRELIPSNERSIPFNDIKAIYEKDEEIVCRTKKSQVTEAKQNITNNGHNISAEEKTIYNLYLICKSAKISNINFVERYRSLFDEYTARELIDLLRKLEKVMQEHGDSAEQARKNCYEMYFNYLNTELIWEMDDYTRDFIAEGFVLLNTSADIVRCDNCAFPLRFDNTCVFHELGAVLLRYYWSRNEQVKCFDVLMQVPALLDVLAKFYVAENNVDKVVPIILSYRQPELLLEIGKGLSLAAWARCFEQFVDLQQGRLCCVNCECVTTVDNVNQHFFYTWNCFLSIALEYLHAQEIFALIFKWSNYIANDAIDREFYTRCMLKG</sequence>
<dbReference type="CTD" id="119585041"/>
<organism evidence="9">
    <name type="scientific">Bactrocera dorsalis</name>
    <name type="common">Oriental fruit fly</name>
    <name type="synonym">Dacus dorsalis</name>
    <dbReference type="NCBI Taxonomy" id="27457"/>
    <lineage>
        <taxon>Eukaryota</taxon>
        <taxon>Metazoa</taxon>
        <taxon>Ecdysozoa</taxon>
        <taxon>Arthropoda</taxon>
        <taxon>Hexapoda</taxon>
        <taxon>Insecta</taxon>
        <taxon>Pterygota</taxon>
        <taxon>Neoptera</taxon>
        <taxon>Endopterygota</taxon>
        <taxon>Diptera</taxon>
        <taxon>Brachycera</taxon>
        <taxon>Muscomorpha</taxon>
        <taxon>Tephritoidea</taxon>
        <taxon>Tephritidae</taxon>
        <taxon>Bactrocera</taxon>
        <taxon>Bactrocera</taxon>
    </lineage>
</organism>
<evidence type="ECO:0000256" key="3">
    <source>
        <dbReference type="ARBA" id="ARBA00022606"/>
    </source>
</evidence>
<evidence type="ECO:0000259" key="8">
    <source>
        <dbReference type="Pfam" id="PF23757"/>
    </source>
</evidence>
<evidence type="ECO:0000313" key="11">
    <source>
        <dbReference type="RefSeq" id="XP_011209500.1"/>
    </source>
</evidence>
<dbReference type="InterPro" id="IPR056446">
    <property type="entry name" value="TPR_HPS5_insects"/>
</dbReference>
<dbReference type="FunFam" id="2.130.10.10:FF:000968">
    <property type="entry name" value="Hermansky-Pudlak syndrome 5 protein homolog"/>
    <property type="match status" value="1"/>
</dbReference>
<dbReference type="Proteomes" id="UP001652620">
    <property type="component" value="Chromosome 2"/>
</dbReference>
<dbReference type="PANTHER" id="PTHR23287">
    <property type="entry name" value="RUBY-EYE2-LIKE PROTEIN"/>
    <property type="match status" value="1"/>
</dbReference>
<keyword evidence="10" id="KW-1185">Reference proteome</keyword>
<dbReference type="OrthoDB" id="19493at2759"/>
<evidence type="ECO:0000256" key="2">
    <source>
        <dbReference type="ARBA" id="ARBA00022474"/>
    </source>
</evidence>
<evidence type="ECO:0000256" key="1">
    <source>
        <dbReference type="ARBA" id="ARBA00010697"/>
    </source>
</evidence>
<dbReference type="Gene3D" id="2.130.10.10">
    <property type="entry name" value="YVTN repeat-like/Quinoprotein amine dehydrogenase"/>
    <property type="match status" value="1"/>
</dbReference>
<evidence type="ECO:0000256" key="5">
    <source>
        <dbReference type="ARBA" id="ARBA00057891"/>
    </source>
</evidence>
<accession>A0A034W1R3</accession>
<dbReference type="InterPro" id="IPR056499">
    <property type="entry name" value="Beta-prop_HPS5-like"/>
</dbReference>
<dbReference type="GO" id="GO:0031409">
    <property type="term" value="F:pigment binding"/>
    <property type="evidence" value="ECO:0007669"/>
    <property type="project" value="UniProtKB-KW"/>
</dbReference>
<proteinExistence type="inferred from homology"/>
<dbReference type="InterPro" id="IPR035431">
    <property type="entry name" value="HPS5"/>
</dbReference>